<dbReference type="PANTHER" id="PTHR37422:SF13">
    <property type="entry name" value="LIPOPOLYSACCHARIDE BIOSYNTHESIS PROTEIN PA4999-RELATED"/>
    <property type="match status" value="1"/>
</dbReference>
<dbReference type="GO" id="GO:0016874">
    <property type="term" value="F:ligase activity"/>
    <property type="evidence" value="ECO:0007669"/>
    <property type="project" value="UniProtKB-KW"/>
</dbReference>
<dbReference type="InterPro" id="IPR051533">
    <property type="entry name" value="WaaL-like"/>
</dbReference>
<feature type="transmembrane region" description="Helical" evidence="5">
    <location>
        <begin position="310"/>
        <end position="333"/>
    </location>
</feature>
<keyword evidence="2 5" id="KW-0812">Transmembrane</keyword>
<evidence type="ECO:0000313" key="7">
    <source>
        <dbReference type="EMBL" id="MBP3191896.1"/>
    </source>
</evidence>
<organism evidence="7 8">
    <name type="scientific">Natronogracilivirga saccharolytica</name>
    <dbReference type="NCBI Taxonomy" id="2812953"/>
    <lineage>
        <taxon>Bacteria</taxon>
        <taxon>Pseudomonadati</taxon>
        <taxon>Balneolota</taxon>
        <taxon>Balneolia</taxon>
        <taxon>Balneolales</taxon>
        <taxon>Cyclonatronaceae</taxon>
        <taxon>Natronogracilivirga</taxon>
    </lineage>
</organism>
<dbReference type="RefSeq" id="WP_210510754.1">
    <property type="nucleotide sequence ID" value="NZ_JAFIDN010000002.1"/>
</dbReference>
<feature type="transmembrane region" description="Helical" evidence="5">
    <location>
        <begin position="80"/>
        <end position="98"/>
    </location>
</feature>
<evidence type="ECO:0000256" key="3">
    <source>
        <dbReference type="ARBA" id="ARBA00022989"/>
    </source>
</evidence>
<proteinExistence type="predicted"/>
<keyword evidence="7" id="KW-0436">Ligase</keyword>
<comment type="subcellular location">
    <subcellularLocation>
        <location evidence="1">Membrane</location>
        <topology evidence="1">Multi-pass membrane protein</topology>
    </subcellularLocation>
</comment>
<evidence type="ECO:0000313" key="8">
    <source>
        <dbReference type="Proteomes" id="UP000673975"/>
    </source>
</evidence>
<evidence type="ECO:0000259" key="6">
    <source>
        <dbReference type="Pfam" id="PF04932"/>
    </source>
</evidence>
<feature type="transmembrane region" description="Helical" evidence="5">
    <location>
        <begin position="234"/>
        <end position="251"/>
    </location>
</feature>
<evidence type="ECO:0000256" key="5">
    <source>
        <dbReference type="SAM" id="Phobius"/>
    </source>
</evidence>
<feature type="transmembrane region" description="Helical" evidence="5">
    <location>
        <begin position="29"/>
        <end position="46"/>
    </location>
</feature>
<dbReference type="GO" id="GO:0016020">
    <property type="term" value="C:membrane"/>
    <property type="evidence" value="ECO:0007669"/>
    <property type="project" value="UniProtKB-SubCell"/>
</dbReference>
<feature type="transmembrane region" description="Helical" evidence="5">
    <location>
        <begin position="110"/>
        <end position="131"/>
    </location>
</feature>
<dbReference type="PANTHER" id="PTHR37422">
    <property type="entry name" value="TEICHURONIC ACID BIOSYNTHESIS PROTEIN TUAE"/>
    <property type="match status" value="1"/>
</dbReference>
<dbReference type="InterPro" id="IPR007016">
    <property type="entry name" value="O-antigen_ligase-rel_domated"/>
</dbReference>
<dbReference type="Pfam" id="PF04932">
    <property type="entry name" value="Wzy_C"/>
    <property type="match status" value="1"/>
</dbReference>
<dbReference type="EMBL" id="JAFIDN010000002">
    <property type="protein sequence ID" value="MBP3191896.1"/>
    <property type="molecule type" value="Genomic_DNA"/>
</dbReference>
<gene>
    <name evidence="7" type="ORF">NATSA_04375</name>
</gene>
<feature type="transmembrane region" description="Helical" evidence="5">
    <location>
        <begin position="182"/>
        <end position="199"/>
    </location>
</feature>
<sequence length="389" mass="44570">MNKSIAILTGLVFTLSINVWTFYPGVTSARLAIICIIIVSFIKLFNNMYKIPRKVIVLPLLGILAATFTMFGLLINDGTIWYIFSWVFLGLLGGLIHYVLHDFNQYEKELLLKTILYTFLIIIIYVVYIMYNNNVLFSEGHITRRWLDNYVPSGLNRFLNGITLSSLIILGALIMNITKSKAFNIFSFVALFVFLLIAITSGSRQSILVFSIYTLFLFFYIYIKNITNSQKPSFLILSSLLIVGYSVYSLTEDWFMQRFINPVIHRTTTSSDETRLDILEAGYDIIINNPFGIGAGNAYSMLGKYPHNGYLGFIMENGVVGFIFLLIIFIYTIRKYLTIKEGNSLSMLFMQIYIVLAIIMTLMNDLFREPIYWTTLGFLYGIIDSGKNR</sequence>
<keyword evidence="8" id="KW-1185">Reference proteome</keyword>
<dbReference type="AlphaFoldDB" id="A0A8J7UUW6"/>
<comment type="caution">
    <text evidence="7">The sequence shown here is derived from an EMBL/GenBank/DDBJ whole genome shotgun (WGS) entry which is preliminary data.</text>
</comment>
<reference evidence="7" key="1">
    <citation type="submission" date="2021-02" db="EMBL/GenBank/DDBJ databases">
        <title>Natronogracilivirga saccharolytica gen. nov. sp. nov. a new anaerobic, haloalkiliphilic carbohydrate-fermenting bacterium from soda lake and proposing of Cyclonatronumiaceae fam. nov. in the phylum Balneolaeota.</title>
        <authorList>
            <person name="Zhilina T.N."/>
            <person name="Sorokin D.Y."/>
            <person name="Zavarzina D.G."/>
            <person name="Toshchakov S.V."/>
            <person name="Kublanov I.V."/>
        </authorList>
    </citation>
    <scope>NUCLEOTIDE SEQUENCE</scope>
    <source>
        <strain evidence="7">Z-1702</strain>
    </source>
</reference>
<keyword evidence="4 5" id="KW-0472">Membrane</keyword>
<feature type="transmembrane region" description="Helical" evidence="5">
    <location>
        <begin position="205"/>
        <end position="222"/>
    </location>
</feature>
<evidence type="ECO:0000256" key="2">
    <source>
        <dbReference type="ARBA" id="ARBA00022692"/>
    </source>
</evidence>
<feature type="transmembrane region" description="Helical" evidence="5">
    <location>
        <begin position="158"/>
        <end position="175"/>
    </location>
</feature>
<keyword evidence="3 5" id="KW-1133">Transmembrane helix</keyword>
<dbReference type="Proteomes" id="UP000673975">
    <property type="component" value="Unassembled WGS sequence"/>
</dbReference>
<evidence type="ECO:0000256" key="4">
    <source>
        <dbReference type="ARBA" id="ARBA00023136"/>
    </source>
</evidence>
<evidence type="ECO:0000256" key="1">
    <source>
        <dbReference type="ARBA" id="ARBA00004141"/>
    </source>
</evidence>
<feature type="domain" description="O-antigen ligase-related" evidence="6">
    <location>
        <begin position="190"/>
        <end position="326"/>
    </location>
</feature>
<feature type="transmembrane region" description="Helical" evidence="5">
    <location>
        <begin position="345"/>
        <end position="364"/>
    </location>
</feature>
<accession>A0A8J7UUW6</accession>
<protein>
    <submittedName>
        <fullName evidence="7">O-antigen ligase family protein</fullName>
    </submittedName>
</protein>
<feature type="transmembrane region" description="Helical" evidence="5">
    <location>
        <begin position="55"/>
        <end position="74"/>
    </location>
</feature>
<name>A0A8J7UUW6_9BACT</name>